<evidence type="ECO:0000313" key="2">
    <source>
        <dbReference type="Proteomes" id="UP001262582"/>
    </source>
</evidence>
<proteinExistence type="predicted"/>
<dbReference type="Proteomes" id="UP001262582">
    <property type="component" value="Unassembled WGS sequence"/>
</dbReference>
<evidence type="ECO:0000313" key="1">
    <source>
        <dbReference type="EMBL" id="MDT0675891.1"/>
    </source>
</evidence>
<dbReference type="RefSeq" id="WP_311502291.1">
    <property type="nucleotide sequence ID" value="NZ_JAVRHK010000003.1"/>
</dbReference>
<accession>A0ABU3D3B4</accession>
<name>A0ABU3D3B4_9FLAO</name>
<protein>
    <submittedName>
        <fullName evidence="1">DUF4249 family protein</fullName>
    </submittedName>
</protein>
<organism evidence="1 2">
    <name type="scientific">Autumnicola musiva</name>
    <dbReference type="NCBI Taxonomy" id="3075589"/>
    <lineage>
        <taxon>Bacteria</taxon>
        <taxon>Pseudomonadati</taxon>
        <taxon>Bacteroidota</taxon>
        <taxon>Flavobacteriia</taxon>
        <taxon>Flavobacteriales</taxon>
        <taxon>Flavobacteriaceae</taxon>
        <taxon>Autumnicola</taxon>
    </lineage>
</organism>
<keyword evidence="2" id="KW-1185">Reference proteome</keyword>
<comment type="caution">
    <text evidence="1">The sequence shown here is derived from an EMBL/GenBank/DDBJ whole genome shotgun (WGS) entry which is preliminary data.</text>
</comment>
<dbReference type="Pfam" id="PF14054">
    <property type="entry name" value="DUF4249"/>
    <property type="match status" value="1"/>
</dbReference>
<dbReference type="EMBL" id="JAVRHK010000003">
    <property type="protein sequence ID" value="MDT0675891.1"/>
    <property type="molecule type" value="Genomic_DNA"/>
</dbReference>
<dbReference type="InterPro" id="IPR025345">
    <property type="entry name" value="DUF4249"/>
</dbReference>
<sequence length="270" mass="31169">MRKLTNILLIFIVSVLITGCEDVVEIELEESEPRLVVEASIEWLKDTEGNFQSIKLSSTSGYYEEDAPVITNARVRIVDTEGNVFIFDHISEGIYRNSYFRPHLNMEYQLQIEYQEEFYTANETFIPVVDLDYIEQTNGGGLEGDEIEIKAYYTDPANEPNYYMFTFRNERATFEIYEDEFTDGNQIFGYFSNEDIETGDELYIELAGISRSYYDYLFILRSQIGTNAGGPFETKPATVKGNIINQTNRNNYALGYFRLSQVVEADFTVD</sequence>
<dbReference type="PROSITE" id="PS51257">
    <property type="entry name" value="PROKAR_LIPOPROTEIN"/>
    <property type="match status" value="1"/>
</dbReference>
<gene>
    <name evidence="1" type="ORF">RM539_04770</name>
</gene>
<reference evidence="1 2" key="1">
    <citation type="submission" date="2023-09" db="EMBL/GenBank/DDBJ databases">
        <authorList>
            <person name="Rey-Velasco X."/>
        </authorList>
    </citation>
    <scope>NUCLEOTIDE SEQUENCE [LARGE SCALE GENOMIC DNA]</scope>
    <source>
        <strain evidence="1 2">F117</strain>
    </source>
</reference>